<reference evidence="11 12" key="1">
    <citation type="submission" date="2023-06" db="EMBL/GenBank/DDBJ databases">
        <title>Parasedimentitalea psychrophila sp. nov., a psychrophilic bacterium isolated from deep-sea sediment.</title>
        <authorList>
            <person name="Li A."/>
        </authorList>
    </citation>
    <scope>NUCLEOTIDE SEQUENCE [LARGE SCALE GENOMIC DNA]</scope>
    <source>
        <strain evidence="11 12">QS115</strain>
    </source>
</reference>
<feature type="binding site" evidence="9">
    <location>
        <position position="26"/>
    </location>
    <ligand>
        <name>ATP</name>
        <dbReference type="ChEBI" id="CHEBI:30616"/>
    </ligand>
</feature>
<comment type="subcellular location">
    <subcellularLocation>
        <location evidence="9">Cytoplasm</location>
    </subcellularLocation>
</comment>
<dbReference type="EC" id="2.7.2.1" evidence="9"/>
<feature type="binding site" evidence="9">
    <location>
        <begin position="325"/>
        <end position="329"/>
    </location>
    <ligand>
        <name>ATP</name>
        <dbReference type="ChEBI" id="CHEBI:30616"/>
    </ligand>
</feature>
<comment type="pathway">
    <text evidence="9">Metabolic intermediate biosynthesis; acetyl-CoA biosynthesis; acetyl-CoA from acetate: step 1/2.</text>
</comment>
<dbReference type="GO" id="GO:0006085">
    <property type="term" value="P:acetyl-CoA biosynthetic process"/>
    <property type="evidence" value="ECO:0007669"/>
    <property type="project" value="UniProtKB-UniRule"/>
</dbReference>
<feature type="binding site" evidence="9">
    <location>
        <position position="92"/>
    </location>
    <ligand>
        <name>substrate</name>
    </ligand>
</feature>
<feature type="binding site" evidence="9">
    <location>
        <position position="376"/>
    </location>
    <ligand>
        <name>Mg(2+)</name>
        <dbReference type="ChEBI" id="CHEBI:18420"/>
    </ligand>
</feature>
<organism evidence="11 12">
    <name type="scientific">Parasedimentitalea psychrophila</name>
    <dbReference type="NCBI Taxonomy" id="2997337"/>
    <lineage>
        <taxon>Bacteria</taxon>
        <taxon>Pseudomonadati</taxon>
        <taxon>Pseudomonadota</taxon>
        <taxon>Alphaproteobacteria</taxon>
        <taxon>Rhodobacterales</taxon>
        <taxon>Paracoccaceae</taxon>
        <taxon>Parasedimentitalea</taxon>
    </lineage>
</organism>
<dbReference type="RefSeq" id="WP_270919241.1">
    <property type="nucleotide sequence ID" value="NZ_CP127247.1"/>
</dbReference>
<dbReference type="Proteomes" id="UP001238334">
    <property type="component" value="Chromosome"/>
</dbReference>
<dbReference type="Pfam" id="PF00871">
    <property type="entry name" value="Acetate_kinase"/>
    <property type="match status" value="1"/>
</dbReference>
<dbReference type="GO" id="GO:0006083">
    <property type="term" value="P:acetate metabolic process"/>
    <property type="evidence" value="ECO:0007669"/>
    <property type="project" value="TreeGrafter"/>
</dbReference>
<name>A0A9Y2L1P5_9RHOB</name>
<evidence type="ECO:0000256" key="8">
    <source>
        <dbReference type="ARBA" id="ARBA00022842"/>
    </source>
</evidence>
<dbReference type="AlphaFoldDB" id="A0A9Y2L1P5"/>
<evidence type="ECO:0000256" key="10">
    <source>
        <dbReference type="RuleBase" id="RU003835"/>
    </source>
</evidence>
<dbReference type="NCBIfam" id="TIGR00016">
    <property type="entry name" value="ackA"/>
    <property type="match status" value="1"/>
</dbReference>
<evidence type="ECO:0000256" key="4">
    <source>
        <dbReference type="ARBA" id="ARBA00022723"/>
    </source>
</evidence>
<comment type="cofactor">
    <cofactor evidence="9">
        <name>Mg(2+)</name>
        <dbReference type="ChEBI" id="CHEBI:18420"/>
    </cofactor>
    <cofactor evidence="9">
        <name>Mn(2+)</name>
        <dbReference type="ChEBI" id="CHEBI:29035"/>
    </cofactor>
    <text evidence="9">Mg(2+). Can also accept Mn(2+).</text>
</comment>
<feature type="binding site" evidence="9">
    <location>
        <begin position="280"/>
        <end position="282"/>
    </location>
    <ligand>
        <name>ATP</name>
        <dbReference type="ChEBI" id="CHEBI:30616"/>
    </ligand>
</feature>
<gene>
    <name evidence="9" type="primary">ackA</name>
    <name evidence="11" type="ORF">QPJ95_09620</name>
</gene>
<dbReference type="Gene3D" id="3.30.420.40">
    <property type="match status" value="2"/>
</dbReference>
<evidence type="ECO:0000256" key="2">
    <source>
        <dbReference type="ARBA" id="ARBA00022490"/>
    </source>
</evidence>
<dbReference type="GO" id="GO:0005829">
    <property type="term" value="C:cytosol"/>
    <property type="evidence" value="ECO:0007669"/>
    <property type="project" value="TreeGrafter"/>
</dbReference>
<accession>A0A9Y2L1P5</accession>
<evidence type="ECO:0000256" key="1">
    <source>
        <dbReference type="ARBA" id="ARBA00008748"/>
    </source>
</evidence>
<feature type="active site" description="Proton donor/acceptor" evidence="9">
    <location>
        <position position="149"/>
    </location>
</feature>
<evidence type="ECO:0000313" key="12">
    <source>
        <dbReference type="Proteomes" id="UP001238334"/>
    </source>
</evidence>
<keyword evidence="12" id="KW-1185">Reference proteome</keyword>
<evidence type="ECO:0000313" key="11">
    <source>
        <dbReference type="EMBL" id="WIY27140.1"/>
    </source>
</evidence>
<dbReference type="InterPro" id="IPR004372">
    <property type="entry name" value="Ac/propionate_kinase"/>
</dbReference>
<dbReference type="PROSITE" id="PS01076">
    <property type="entry name" value="ACETATE_KINASE_2"/>
    <property type="match status" value="1"/>
</dbReference>
<evidence type="ECO:0000256" key="7">
    <source>
        <dbReference type="ARBA" id="ARBA00022840"/>
    </source>
</evidence>
<keyword evidence="5 9" id="KW-0547">Nucleotide-binding</keyword>
<feature type="binding site" evidence="9">
    <location>
        <position position="19"/>
    </location>
    <ligand>
        <name>Mg(2+)</name>
        <dbReference type="ChEBI" id="CHEBI:18420"/>
    </ligand>
</feature>
<comment type="similarity">
    <text evidence="1 9 10">Belongs to the acetokinase family.</text>
</comment>
<comment type="function">
    <text evidence="9">Catalyzes the formation of acetyl phosphate from acetate and ATP. Can also catalyze the reverse reaction.</text>
</comment>
<dbReference type="PROSITE" id="PS01075">
    <property type="entry name" value="ACETATE_KINASE_1"/>
    <property type="match status" value="1"/>
</dbReference>
<feature type="site" description="Transition state stabilizer" evidence="9">
    <location>
        <position position="180"/>
    </location>
</feature>
<dbReference type="GO" id="GO:0000287">
    <property type="term" value="F:magnesium ion binding"/>
    <property type="evidence" value="ECO:0007669"/>
    <property type="project" value="UniProtKB-UniRule"/>
</dbReference>
<dbReference type="InterPro" id="IPR000890">
    <property type="entry name" value="Aliphatic_acid_kin_short-chain"/>
</dbReference>
<sequence>MTGDRDQDLGNQQLILVLNAGSSSIKFAVFDRTLTEVLSGMAEGIGGASRLKLGATEIETPFIDHRSALSAILKLLPKHGIELTALRAAAHRVVHGGSKLTKPVRVTPEVRAEIASCTPLAPLHNPHNLAAIDTLAELTPNLPQFASFDTSFHASNPEVATRYAIPKMIETKGIRRYGFHGLSYGSLVRRLPEISGEKLPSRLLAFHLGNGASLCAIKNGQSVATTMGYSPLDGLTMGTRSGGIDANAVLRLVEDNGLERTKAILNHESGLLGLSGGKSDMRNLMLDPSADSAFAIEHFCYWSLRHAGSLIAAMEGVDAIAFTGGIGENAVGVRARILRGLEWIGARMDVDANHARKARLHAASSKVHIWVVPAQEERMIAIDAAALLEAV</sequence>
<evidence type="ECO:0000256" key="3">
    <source>
        <dbReference type="ARBA" id="ARBA00022679"/>
    </source>
</evidence>
<dbReference type="InterPro" id="IPR023865">
    <property type="entry name" value="Aliphatic_acid_kinase_CS"/>
</dbReference>
<dbReference type="GO" id="GO:0008776">
    <property type="term" value="F:acetate kinase activity"/>
    <property type="evidence" value="ECO:0007669"/>
    <property type="project" value="UniProtKB-UniRule"/>
</dbReference>
<proteinExistence type="inferred from homology"/>
<dbReference type="PANTHER" id="PTHR21060:SF21">
    <property type="entry name" value="ACETATE KINASE"/>
    <property type="match status" value="1"/>
</dbReference>
<feature type="binding site" evidence="9">
    <location>
        <begin position="207"/>
        <end position="211"/>
    </location>
    <ligand>
        <name>ATP</name>
        <dbReference type="ChEBI" id="CHEBI:30616"/>
    </ligand>
</feature>
<keyword evidence="3 9" id="KW-0808">Transferase</keyword>
<feature type="site" description="Transition state stabilizer" evidence="9">
    <location>
        <position position="240"/>
    </location>
</feature>
<keyword evidence="6 9" id="KW-0418">Kinase</keyword>
<protein>
    <recommendedName>
        <fullName evidence="9">Acetate kinase</fullName>
        <ecNumber evidence="9">2.7.2.1</ecNumber>
    </recommendedName>
    <alternativeName>
        <fullName evidence="9">Acetokinase</fullName>
    </alternativeName>
</protein>
<comment type="subunit">
    <text evidence="9">Homodimer.</text>
</comment>
<comment type="catalytic activity">
    <reaction evidence="9">
        <text>acetate + ATP = acetyl phosphate + ADP</text>
        <dbReference type="Rhea" id="RHEA:11352"/>
        <dbReference type="ChEBI" id="CHEBI:22191"/>
        <dbReference type="ChEBI" id="CHEBI:30089"/>
        <dbReference type="ChEBI" id="CHEBI:30616"/>
        <dbReference type="ChEBI" id="CHEBI:456216"/>
        <dbReference type="EC" id="2.7.2.1"/>
    </reaction>
</comment>
<evidence type="ECO:0000256" key="6">
    <source>
        <dbReference type="ARBA" id="ARBA00022777"/>
    </source>
</evidence>
<dbReference type="KEGG" id="ppso:QPJ95_09620"/>
<dbReference type="GO" id="GO:0005524">
    <property type="term" value="F:ATP binding"/>
    <property type="evidence" value="ECO:0007669"/>
    <property type="project" value="UniProtKB-KW"/>
</dbReference>
<keyword evidence="2 9" id="KW-0963">Cytoplasm</keyword>
<dbReference type="PANTHER" id="PTHR21060">
    <property type="entry name" value="ACETATE KINASE"/>
    <property type="match status" value="1"/>
</dbReference>
<dbReference type="HAMAP" id="MF_00020">
    <property type="entry name" value="Acetate_kinase"/>
    <property type="match status" value="1"/>
</dbReference>
<dbReference type="SUPFAM" id="SSF53067">
    <property type="entry name" value="Actin-like ATPase domain"/>
    <property type="match status" value="2"/>
</dbReference>
<evidence type="ECO:0000256" key="5">
    <source>
        <dbReference type="ARBA" id="ARBA00022741"/>
    </source>
</evidence>
<keyword evidence="7 9" id="KW-0067">ATP-binding</keyword>
<keyword evidence="4 9" id="KW-0479">Metal-binding</keyword>
<dbReference type="PIRSF" id="PIRSF000722">
    <property type="entry name" value="Acetate_prop_kin"/>
    <property type="match status" value="1"/>
</dbReference>
<dbReference type="EMBL" id="CP127247">
    <property type="protein sequence ID" value="WIY27140.1"/>
    <property type="molecule type" value="Genomic_DNA"/>
</dbReference>
<dbReference type="PRINTS" id="PR00471">
    <property type="entry name" value="ACETATEKNASE"/>
</dbReference>
<keyword evidence="8 9" id="KW-0460">Magnesium</keyword>
<dbReference type="InterPro" id="IPR043129">
    <property type="entry name" value="ATPase_NBD"/>
</dbReference>
<evidence type="ECO:0000256" key="9">
    <source>
        <dbReference type="HAMAP-Rule" id="MF_00020"/>
    </source>
</evidence>